<dbReference type="GO" id="GO:0003700">
    <property type="term" value="F:DNA-binding transcription factor activity"/>
    <property type="evidence" value="ECO:0007669"/>
    <property type="project" value="TreeGrafter"/>
</dbReference>
<dbReference type="Pfam" id="PF00027">
    <property type="entry name" value="cNMP_binding"/>
    <property type="match status" value="1"/>
</dbReference>
<accession>A0A158GPE0</accession>
<dbReference type="SMART" id="SM00419">
    <property type="entry name" value="HTH_CRP"/>
    <property type="match status" value="1"/>
</dbReference>
<evidence type="ECO:0000259" key="4">
    <source>
        <dbReference type="PROSITE" id="PS50042"/>
    </source>
</evidence>
<dbReference type="InterPro" id="IPR036388">
    <property type="entry name" value="WH-like_DNA-bd_sf"/>
</dbReference>
<sequence length="243" mass="26693">MLMLQSDLHGNHLLSGLPTQEWKAIAPDLELVRLESSQVLCDAGARVRHIYFPITAVVSLLHTMEDGRSVEVASIGREGTTGANVLMNGDAMPSNVEVQCSGSAYRVDAAALRQHFDRSEAMRRLIMLYAHALFTKIAQTAACNRHHSVSNQFSRWLLEAMDATGSDKLVITQQRIADLLGVRREAVTEAAGRLQSAGIVYQTRGSIRIVDRCGLEGRACECYGLVKREFARLLPAMLTEEAA</sequence>
<keyword evidence="2" id="KW-0238">DNA-binding</keyword>
<dbReference type="Pfam" id="PF13545">
    <property type="entry name" value="HTH_Crp_2"/>
    <property type="match status" value="1"/>
</dbReference>
<evidence type="ECO:0000313" key="5">
    <source>
        <dbReference type="EMBL" id="SAL33691.1"/>
    </source>
</evidence>
<dbReference type="InterPro" id="IPR018490">
    <property type="entry name" value="cNMP-bd_dom_sf"/>
</dbReference>
<organism evidence="5 6">
    <name type="scientific">Caballeronia humi</name>
    <dbReference type="NCBI Taxonomy" id="326474"/>
    <lineage>
        <taxon>Bacteria</taxon>
        <taxon>Pseudomonadati</taxon>
        <taxon>Pseudomonadota</taxon>
        <taxon>Betaproteobacteria</taxon>
        <taxon>Burkholderiales</taxon>
        <taxon>Burkholderiaceae</taxon>
        <taxon>Caballeronia</taxon>
    </lineage>
</organism>
<dbReference type="CDD" id="cd00038">
    <property type="entry name" value="CAP_ED"/>
    <property type="match status" value="1"/>
</dbReference>
<keyword evidence="6" id="KW-1185">Reference proteome</keyword>
<dbReference type="InterPro" id="IPR012318">
    <property type="entry name" value="HTH_CRP"/>
</dbReference>
<dbReference type="SUPFAM" id="SSF46785">
    <property type="entry name" value="Winged helix' DNA-binding domain"/>
    <property type="match status" value="1"/>
</dbReference>
<evidence type="ECO:0000313" key="6">
    <source>
        <dbReference type="Proteomes" id="UP000054977"/>
    </source>
</evidence>
<dbReference type="Gene3D" id="2.60.120.10">
    <property type="entry name" value="Jelly Rolls"/>
    <property type="match status" value="1"/>
</dbReference>
<feature type="domain" description="Cyclic nucleotide-binding" evidence="4">
    <location>
        <begin position="13"/>
        <end position="124"/>
    </location>
</feature>
<keyword evidence="1" id="KW-0805">Transcription regulation</keyword>
<dbReference type="GO" id="GO:0005829">
    <property type="term" value="C:cytosol"/>
    <property type="evidence" value="ECO:0007669"/>
    <property type="project" value="TreeGrafter"/>
</dbReference>
<dbReference type="SUPFAM" id="SSF51206">
    <property type="entry name" value="cAMP-binding domain-like"/>
    <property type="match status" value="1"/>
</dbReference>
<dbReference type="PANTHER" id="PTHR24567:SF74">
    <property type="entry name" value="HTH-TYPE TRANSCRIPTIONAL REGULATOR ARCR"/>
    <property type="match status" value="1"/>
</dbReference>
<dbReference type="RefSeq" id="WP_087667261.1">
    <property type="nucleotide sequence ID" value="NZ_FCNW02000008.1"/>
</dbReference>
<dbReference type="SMART" id="SM00100">
    <property type="entry name" value="cNMP"/>
    <property type="match status" value="1"/>
</dbReference>
<dbReference type="InterPro" id="IPR014710">
    <property type="entry name" value="RmlC-like_jellyroll"/>
</dbReference>
<dbReference type="STRING" id="326474.AWB65_02301"/>
<comment type="caution">
    <text evidence="5">The sequence shown here is derived from an EMBL/GenBank/DDBJ whole genome shotgun (WGS) entry which is preliminary data.</text>
</comment>
<dbReference type="InterPro" id="IPR000595">
    <property type="entry name" value="cNMP-bd_dom"/>
</dbReference>
<gene>
    <name evidence="5" type="ORF">AWB65_02301</name>
</gene>
<evidence type="ECO:0000256" key="2">
    <source>
        <dbReference type="ARBA" id="ARBA00023125"/>
    </source>
</evidence>
<name>A0A158GPE0_9BURK</name>
<reference evidence="5" key="1">
    <citation type="submission" date="2016-01" db="EMBL/GenBank/DDBJ databases">
        <authorList>
            <person name="Peeters C."/>
        </authorList>
    </citation>
    <scope>NUCLEOTIDE SEQUENCE [LARGE SCALE GENOMIC DNA]</scope>
    <source>
        <strain evidence="5">LMG 22934</strain>
    </source>
</reference>
<dbReference type="PANTHER" id="PTHR24567">
    <property type="entry name" value="CRP FAMILY TRANSCRIPTIONAL REGULATORY PROTEIN"/>
    <property type="match status" value="1"/>
</dbReference>
<evidence type="ECO:0000256" key="1">
    <source>
        <dbReference type="ARBA" id="ARBA00023015"/>
    </source>
</evidence>
<dbReference type="InterPro" id="IPR050397">
    <property type="entry name" value="Env_Response_Regulators"/>
</dbReference>
<keyword evidence="3" id="KW-0804">Transcription</keyword>
<dbReference type="PROSITE" id="PS50042">
    <property type="entry name" value="CNMP_BINDING_3"/>
    <property type="match status" value="1"/>
</dbReference>
<dbReference type="EMBL" id="FCNW02000008">
    <property type="protein sequence ID" value="SAL33691.1"/>
    <property type="molecule type" value="Genomic_DNA"/>
</dbReference>
<dbReference type="Proteomes" id="UP000054977">
    <property type="component" value="Unassembled WGS sequence"/>
</dbReference>
<evidence type="ECO:0000256" key="3">
    <source>
        <dbReference type="ARBA" id="ARBA00023163"/>
    </source>
</evidence>
<dbReference type="AlphaFoldDB" id="A0A158GPE0"/>
<dbReference type="OrthoDB" id="8969464at2"/>
<proteinExistence type="predicted"/>
<protein>
    <submittedName>
        <fullName evidence="5">Crp/FNR family transcriptional regulator</fullName>
    </submittedName>
</protein>
<dbReference type="GO" id="GO:0003677">
    <property type="term" value="F:DNA binding"/>
    <property type="evidence" value="ECO:0007669"/>
    <property type="project" value="UniProtKB-KW"/>
</dbReference>
<dbReference type="InterPro" id="IPR036390">
    <property type="entry name" value="WH_DNA-bd_sf"/>
</dbReference>
<dbReference type="Gene3D" id="1.10.10.10">
    <property type="entry name" value="Winged helix-like DNA-binding domain superfamily/Winged helix DNA-binding domain"/>
    <property type="match status" value="1"/>
</dbReference>